<reference evidence="13" key="1">
    <citation type="journal article" date="2021" name="PeerJ">
        <title>Extensive microbial diversity within the chicken gut microbiome revealed by metagenomics and culture.</title>
        <authorList>
            <person name="Gilroy R."/>
            <person name="Ravi A."/>
            <person name="Getino M."/>
            <person name="Pursley I."/>
            <person name="Horton D.L."/>
            <person name="Alikhan N.F."/>
            <person name="Baker D."/>
            <person name="Gharbi K."/>
            <person name="Hall N."/>
            <person name="Watson M."/>
            <person name="Adriaenssens E.M."/>
            <person name="Foster-Nyarko E."/>
            <person name="Jarju S."/>
            <person name="Secka A."/>
            <person name="Antonio M."/>
            <person name="Oren A."/>
            <person name="Chaudhuri R.R."/>
            <person name="La Ragione R."/>
            <person name="Hildebrand F."/>
            <person name="Pallen M.J."/>
        </authorList>
    </citation>
    <scope>NUCLEOTIDE SEQUENCE</scope>
    <source>
        <strain evidence="13">CHK195-6426</strain>
    </source>
</reference>
<dbReference type="Pfam" id="PF17820">
    <property type="entry name" value="PDZ_6"/>
    <property type="match status" value="1"/>
</dbReference>
<evidence type="ECO:0000256" key="3">
    <source>
        <dbReference type="ARBA" id="ARBA00007931"/>
    </source>
</evidence>
<evidence type="ECO:0000256" key="6">
    <source>
        <dbReference type="ARBA" id="ARBA00022801"/>
    </source>
</evidence>
<feature type="transmembrane region" description="Helical" evidence="11">
    <location>
        <begin position="324"/>
        <end position="342"/>
    </location>
</feature>
<evidence type="ECO:0000256" key="11">
    <source>
        <dbReference type="RuleBase" id="RU362031"/>
    </source>
</evidence>
<gene>
    <name evidence="13" type="primary">rseP</name>
    <name evidence="13" type="ORF">H9742_02740</name>
</gene>
<keyword evidence="8 11" id="KW-1133">Transmembrane helix</keyword>
<dbReference type="CDD" id="cd06163">
    <property type="entry name" value="S2P-M50_PDZ_RseP-like"/>
    <property type="match status" value="1"/>
</dbReference>
<evidence type="ECO:0000256" key="1">
    <source>
        <dbReference type="ARBA" id="ARBA00001947"/>
    </source>
</evidence>
<keyword evidence="4" id="KW-0645">Protease</keyword>
<evidence type="ECO:0000256" key="9">
    <source>
        <dbReference type="ARBA" id="ARBA00023049"/>
    </source>
</evidence>
<dbReference type="InterPro" id="IPR001478">
    <property type="entry name" value="PDZ"/>
</dbReference>
<dbReference type="Gene3D" id="2.30.42.10">
    <property type="match status" value="1"/>
</dbReference>
<proteinExistence type="inferred from homology"/>
<evidence type="ECO:0000256" key="2">
    <source>
        <dbReference type="ARBA" id="ARBA00004141"/>
    </source>
</evidence>
<dbReference type="SMART" id="SM00228">
    <property type="entry name" value="PDZ"/>
    <property type="match status" value="1"/>
</dbReference>
<evidence type="ECO:0000313" key="14">
    <source>
        <dbReference type="Proteomes" id="UP000824265"/>
    </source>
</evidence>
<evidence type="ECO:0000256" key="10">
    <source>
        <dbReference type="ARBA" id="ARBA00023136"/>
    </source>
</evidence>
<dbReference type="InterPro" id="IPR041489">
    <property type="entry name" value="PDZ_6"/>
</dbReference>
<feature type="domain" description="PDZ" evidence="12">
    <location>
        <begin position="112"/>
        <end position="180"/>
    </location>
</feature>
<dbReference type="SUPFAM" id="SSF50156">
    <property type="entry name" value="PDZ domain-like"/>
    <property type="match status" value="1"/>
</dbReference>
<comment type="caution">
    <text evidence="13">The sequence shown here is derived from an EMBL/GenBank/DDBJ whole genome shotgun (WGS) entry which is preliminary data.</text>
</comment>
<name>A0A9D1R2F1_9FIRM</name>
<organism evidence="13 14">
    <name type="scientific">Candidatus Acetatifactor stercoripullorum</name>
    <dbReference type="NCBI Taxonomy" id="2838414"/>
    <lineage>
        <taxon>Bacteria</taxon>
        <taxon>Bacillati</taxon>
        <taxon>Bacillota</taxon>
        <taxon>Clostridia</taxon>
        <taxon>Lachnospirales</taxon>
        <taxon>Lachnospiraceae</taxon>
        <taxon>Acetatifactor</taxon>
    </lineage>
</organism>
<dbReference type="InterPro" id="IPR036034">
    <property type="entry name" value="PDZ_sf"/>
</dbReference>
<evidence type="ECO:0000259" key="12">
    <source>
        <dbReference type="SMART" id="SM00228"/>
    </source>
</evidence>
<dbReference type="GO" id="GO:0004222">
    <property type="term" value="F:metalloendopeptidase activity"/>
    <property type="evidence" value="ECO:0007669"/>
    <property type="project" value="InterPro"/>
</dbReference>
<comment type="cofactor">
    <cofactor evidence="1 11">
        <name>Zn(2+)</name>
        <dbReference type="ChEBI" id="CHEBI:29105"/>
    </cofactor>
</comment>
<dbReference type="GO" id="GO:0016020">
    <property type="term" value="C:membrane"/>
    <property type="evidence" value="ECO:0007669"/>
    <property type="project" value="UniProtKB-SubCell"/>
</dbReference>
<keyword evidence="11" id="KW-0479">Metal-binding</keyword>
<keyword evidence="6 11" id="KW-0378">Hydrolase</keyword>
<protein>
    <recommendedName>
        <fullName evidence="11">Zinc metalloprotease</fullName>
        <ecNumber evidence="11">3.4.24.-</ecNumber>
    </recommendedName>
</protein>
<evidence type="ECO:0000256" key="7">
    <source>
        <dbReference type="ARBA" id="ARBA00022833"/>
    </source>
</evidence>
<evidence type="ECO:0000256" key="4">
    <source>
        <dbReference type="ARBA" id="ARBA00022670"/>
    </source>
</evidence>
<dbReference type="AlphaFoldDB" id="A0A9D1R2F1"/>
<keyword evidence="10 11" id="KW-0472">Membrane</keyword>
<keyword evidence="5 11" id="KW-0812">Transmembrane</keyword>
<reference evidence="13" key="2">
    <citation type="submission" date="2021-04" db="EMBL/GenBank/DDBJ databases">
        <authorList>
            <person name="Gilroy R."/>
        </authorList>
    </citation>
    <scope>NUCLEOTIDE SEQUENCE</scope>
    <source>
        <strain evidence="13">CHK195-6426</strain>
    </source>
</reference>
<sequence>MVTLILFIIIFGVVVVSHEFGHFLLAKANGIHVVEFAVGMGPTLFSFQKKETKYSLKLFPIGGACMFEGEDGLETKEGEISEGSFLKASVWGRISTVFAGPFFNFILAFIIALIMVNLIVIRDPVATEVLENGAAAEAGLMDGDRIVSLNGEKVYLYEEIQLFTMLYESGTVDVVYERDGQRYSTVLTPQYDETTGRYMLGISNAEFVELKGLDGLKYAWYEMRYCVKMTYKSLGMLVRGQVDRQDVAGPVGIAVNLVGRTYEETKDEGFMNVLVNMLNITLMLSVNLGILNLLPIPALDGGRLVFLLIEVIRGKPIPPEKEGMVHFIGLMFFMVLMVFLFFNDLSNIFLN</sequence>
<evidence type="ECO:0000313" key="13">
    <source>
        <dbReference type="EMBL" id="HIW80436.1"/>
    </source>
</evidence>
<dbReference type="EMBL" id="DXGH01000012">
    <property type="protein sequence ID" value="HIW80436.1"/>
    <property type="molecule type" value="Genomic_DNA"/>
</dbReference>
<dbReference type="InterPro" id="IPR008915">
    <property type="entry name" value="Peptidase_M50"/>
</dbReference>
<dbReference type="PANTHER" id="PTHR42837:SF2">
    <property type="entry name" value="MEMBRANE METALLOPROTEASE ARASP2, CHLOROPLASTIC-RELATED"/>
    <property type="match status" value="1"/>
</dbReference>
<dbReference type="CDD" id="cd23081">
    <property type="entry name" value="cpPDZ_EcRseP-like"/>
    <property type="match status" value="1"/>
</dbReference>
<feature type="transmembrane region" description="Helical" evidence="11">
    <location>
        <begin position="102"/>
        <end position="121"/>
    </location>
</feature>
<dbReference type="RefSeq" id="WP_318702883.1">
    <property type="nucleotide sequence ID" value="NZ_CALWMU010000027.1"/>
</dbReference>
<dbReference type="Pfam" id="PF02163">
    <property type="entry name" value="Peptidase_M50"/>
    <property type="match status" value="1"/>
</dbReference>
<feature type="transmembrane region" description="Helical" evidence="11">
    <location>
        <begin position="270"/>
        <end position="290"/>
    </location>
</feature>
<evidence type="ECO:0000256" key="8">
    <source>
        <dbReference type="ARBA" id="ARBA00022989"/>
    </source>
</evidence>
<keyword evidence="9 11" id="KW-0482">Metalloprotease</keyword>
<evidence type="ECO:0000256" key="5">
    <source>
        <dbReference type="ARBA" id="ARBA00022692"/>
    </source>
</evidence>
<accession>A0A9D1R2F1</accession>
<dbReference type="NCBIfam" id="TIGR00054">
    <property type="entry name" value="RIP metalloprotease RseP"/>
    <property type="match status" value="1"/>
</dbReference>
<comment type="similarity">
    <text evidence="3 11">Belongs to the peptidase M50B family.</text>
</comment>
<dbReference type="Proteomes" id="UP000824265">
    <property type="component" value="Unassembled WGS sequence"/>
</dbReference>
<dbReference type="GO" id="GO:0006508">
    <property type="term" value="P:proteolysis"/>
    <property type="evidence" value="ECO:0007669"/>
    <property type="project" value="UniProtKB-KW"/>
</dbReference>
<dbReference type="GO" id="GO:0046872">
    <property type="term" value="F:metal ion binding"/>
    <property type="evidence" value="ECO:0007669"/>
    <property type="project" value="UniProtKB-KW"/>
</dbReference>
<dbReference type="PANTHER" id="PTHR42837">
    <property type="entry name" value="REGULATOR OF SIGMA-E PROTEASE RSEP"/>
    <property type="match status" value="1"/>
</dbReference>
<comment type="subcellular location">
    <subcellularLocation>
        <location evidence="2">Membrane</location>
        <topology evidence="2">Multi-pass membrane protein</topology>
    </subcellularLocation>
</comment>
<dbReference type="EC" id="3.4.24.-" evidence="11"/>
<keyword evidence="7 11" id="KW-0862">Zinc</keyword>
<dbReference type="InterPro" id="IPR004387">
    <property type="entry name" value="Pept_M50_Zn"/>
</dbReference>